<protein>
    <submittedName>
        <fullName evidence="1">Minor tail protein</fullName>
    </submittedName>
</protein>
<evidence type="ECO:0000313" key="1">
    <source>
        <dbReference type="EMBL" id="AKF14457.1"/>
    </source>
</evidence>
<reference evidence="1 2" key="1">
    <citation type="journal article" date="2015" name="Genome Announc.">
        <title>Genome Sequences of Cluster G Mycobacteriophages Cambiare, FlagStaff, and MOOREtheMARYer.</title>
        <authorList>
            <person name="Pope W.H."/>
            <person name="Augustine D.A."/>
            <person name="Carroll D.C."/>
            <person name="Duncan J.C."/>
            <person name="Harwi K.M."/>
            <person name="Howry R."/>
            <person name="Jagessar B."/>
            <person name="Lum B.A."/>
            <person name="Meinert J.W."/>
            <person name="Migliozzi J.S."/>
            <person name="Milliken K.A."/>
            <person name="Mitchell C.J."/>
            <person name="Nalatwad A.S."/>
            <person name="Orlandini K.C."/>
            <person name="Rhein M.J."/>
            <person name="Saravanan V."/>
            <person name="Seese B.A."/>
            <person name="Schiebel J.G."/>
            <person name="Thomas K.B."/>
            <person name="Adkins N.L."/>
            <person name="Cohen K.L."/>
            <person name="Iyengar V.B."/>
            <person name="Kim H."/>
            <person name="Kramer Z.J."/>
            <person name="Montgomery M.T."/>
            <person name="Schafer C.E."/>
            <person name="Wilkes K.E."/>
            <person name="Grubb S.R."/>
            <person name="Warner M.H."/>
            <person name="Bowman C.A."/>
            <person name="Russell D.A."/>
            <person name="Hatfull G.F."/>
        </authorList>
    </citation>
    <scope>NUCLEOTIDE SEQUENCE [LARGE SCALE GENOMIC DNA]</scope>
</reference>
<dbReference type="GeneID" id="26630802"/>
<name>A0A0F6SJM1_9CAUD</name>
<evidence type="ECO:0000313" key="2">
    <source>
        <dbReference type="Proteomes" id="UP000203806"/>
    </source>
</evidence>
<proteinExistence type="predicted"/>
<sequence length="383" mass="40644">MTDPIPGGYTLTDEEIEDFYRTHKIPTTGDAVALYQAMLASTWVGIVGDPDTPPMQSATMEVVDGKAVITTTVLIGPRGFPGRNAPMVDLEWPVPLNADNTIDLPTDWGPEKKNHGFLYGGLVYVWDGVQDFHTALPGPTGKTGATPEITLLFETIPMSERTPEVIAAGDQVEKGGTPEKPVYKIRALTPQGPQGEMGPLEQLTNYDPQSAFGGAAVGRVLTKLSNGKWGPSDASIKTTVFATIPEAAFTNFNGTAQRAPILNYTLPVLDYDTVIRVGGHFKAFGVELDSDPLLIGVECRLGDPLSGQLIGRGKGTPIGWTFINPHSSSPSTPEVAISPDNGVALIPAGAALAIHVALVNDGLLGAYIFNRADAQLDYLRIAA</sequence>
<accession>A0A0F6SJM1</accession>
<dbReference type="Proteomes" id="UP000203806">
    <property type="component" value="Segment"/>
</dbReference>
<dbReference type="OrthoDB" id="4126at10239"/>
<keyword evidence="2" id="KW-1185">Reference proteome</keyword>
<dbReference type="RefSeq" id="YP_009204211.1">
    <property type="nucleotide sequence ID" value="NC_028861.1"/>
</dbReference>
<gene>
    <name evidence="1" type="primary">20</name>
    <name evidence="1" type="ORF">SEA_FLAGSTAFF_20</name>
</gene>
<organism evidence="1 2">
    <name type="scientific">Mycobacterium phage FlagStaff</name>
    <dbReference type="NCBI Taxonomy" id="1647304"/>
    <lineage>
        <taxon>Viruses</taxon>
        <taxon>Duplodnaviria</taxon>
        <taxon>Heunggongvirae</taxon>
        <taxon>Uroviricota</taxon>
        <taxon>Caudoviricetes</taxon>
        <taxon>Gclasvirinae</taxon>
        <taxon>Avocadovirus</taxon>
        <taxon>Avocadovirus flagstaff</taxon>
    </lineage>
</organism>
<dbReference type="EMBL" id="KR080197">
    <property type="protein sequence ID" value="AKF14457.1"/>
    <property type="molecule type" value="Genomic_DNA"/>
</dbReference>
<dbReference type="KEGG" id="vg:26630802"/>